<dbReference type="GO" id="GO:0035189">
    <property type="term" value="C:Rb-E2F complex"/>
    <property type="evidence" value="ECO:0007669"/>
    <property type="project" value="TreeGrafter"/>
</dbReference>
<evidence type="ECO:0000313" key="4">
    <source>
        <dbReference type="Proteomes" id="UP000054359"/>
    </source>
</evidence>
<dbReference type="GO" id="GO:0048667">
    <property type="term" value="P:cell morphogenesis involved in neuron differentiation"/>
    <property type="evidence" value="ECO:0007669"/>
    <property type="project" value="TreeGrafter"/>
</dbReference>
<dbReference type="GO" id="GO:0000785">
    <property type="term" value="C:chromatin"/>
    <property type="evidence" value="ECO:0007669"/>
    <property type="project" value="TreeGrafter"/>
</dbReference>
<name>A0A087TNI0_STEMI</name>
<dbReference type="InterPro" id="IPR036915">
    <property type="entry name" value="Cyclin-like_sf"/>
</dbReference>
<evidence type="ECO:0000313" key="3">
    <source>
        <dbReference type="EMBL" id="KFM66669.1"/>
    </source>
</evidence>
<dbReference type="Gene3D" id="1.10.472.10">
    <property type="entry name" value="Cyclin-like"/>
    <property type="match status" value="1"/>
</dbReference>
<dbReference type="GO" id="GO:2000134">
    <property type="term" value="P:negative regulation of G1/S transition of mitotic cell cycle"/>
    <property type="evidence" value="ECO:0007669"/>
    <property type="project" value="TreeGrafter"/>
</dbReference>
<proteinExistence type="predicted"/>
<dbReference type="OrthoDB" id="844594at2759"/>
<feature type="region of interest" description="Disordered" evidence="1">
    <location>
        <begin position="228"/>
        <end position="249"/>
    </location>
</feature>
<dbReference type="EMBL" id="KK116048">
    <property type="protein sequence ID" value="KFM66669.1"/>
    <property type="molecule type" value="Genomic_DNA"/>
</dbReference>
<feature type="compositionally biased region" description="Basic and acidic residues" evidence="1">
    <location>
        <begin position="234"/>
        <end position="249"/>
    </location>
</feature>
<dbReference type="InterPro" id="IPR002719">
    <property type="entry name" value="RB_B"/>
</dbReference>
<protein>
    <submittedName>
        <fullName evidence="3">Retinoblastoma-associated protein</fullName>
    </submittedName>
</protein>
<sequence length="249" mass="28693">MLPIEKETKTNIWTCIEHVIYKKSHLLRDRHIDQIIMCCIFAICKVMEQEVRFKTIVSCYGQLSHSSVSVYKQVLSEGEKKFITVFYNKEFNSEMKDYIISHFWNKSKTESSTLNTEQSPFVLSPAYSIPGKKNIFVTPMQKTSFKNPKEITYQRLPSYSFGSLTQSPKMLQNINDSLNVLQPATKNVDGSKVKKRLHFGAAEEFDRKVAVNSARKFLRFDQPACSKSSLIKSKSGDSEKKNERFNKST</sequence>
<feature type="domain" description="Retinoblastoma-associated protein B-box" evidence="2">
    <location>
        <begin position="2"/>
        <end position="79"/>
    </location>
</feature>
<evidence type="ECO:0000256" key="1">
    <source>
        <dbReference type="SAM" id="MobiDB-lite"/>
    </source>
</evidence>
<organism evidence="3 4">
    <name type="scientific">Stegodyphus mimosarum</name>
    <name type="common">African social velvet spider</name>
    <dbReference type="NCBI Taxonomy" id="407821"/>
    <lineage>
        <taxon>Eukaryota</taxon>
        <taxon>Metazoa</taxon>
        <taxon>Ecdysozoa</taxon>
        <taxon>Arthropoda</taxon>
        <taxon>Chelicerata</taxon>
        <taxon>Arachnida</taxon>
        <taxon>Araneae</taxon>
        <taxon>Araneomorphae</taxon>
        <taxon>Entelegynae</taxon>
        <taxon>Eresoidea</taxon>
        <taxon>Eresidae</taxon>
        <taxon>Stegodyphus</taxon>
    </lineage>
</organism>
<gene>
    <name evidence="3" type="ORF">X975_17860</name>
</gene>
<dbReference type="Proteomes" id="UP000054359">
    <property type="component" value="Unassembled WGS sequence"/>
</dbReference>
<reference evidence="3 4" key="1">
    <citation type="submission" date="2013-11" db="EMBL/GenBank/DDBJ databases">
        <title>Genome sequencing of Stegodyphus mimosarum.</title>
        <authorList>
            <person name="Bechsgaard J."/>
        </authorList>
    </citation>
    <scope>NUCLEOTIDE SEQUENCE [LARGE SCALE GENOMIC DNA]</scope>
</reference>
<dbReference type="STRING" id="407821.A0A087TNI0"/>
<dbReference type="PANTHER" id="PTHR13742:SF36">
    <property type="entry name" value="RETINOBLASTOMA-ASSOCIATED PROTEIN"/>
    <property type="match status" value="1"/>
</dbReference>
<dbReference type="GO" id="GO:0006357">
    <property type="term" value="P:regulation of transcription by RNA polymerase II"/>
    <property type="evidence" value="ECO:0007669"/>
    <property type="project" value="InterPro"/>
</dbReference>
<dbReference type="GO" id="GO:0031175">
    <property type="term" value="P:neuron projection development"/>
    <property type="evidence" value="ECO:0007669"/>
    <property type="project" value="TreeGrafter"/>
</dbReference>
<dbReference type="Pfam" id="PF01857">
    <property type="entry name" value="RB_B"/>
    <property type="match status" value="1"/>
</dbReference>
<dbReference type="PANTHER" id="PTHR13742">
    <property type="entry name" value="RETINOBLASTOMA-ASSOCIATED PROTEIN RB -RELATED"/>
    <property type="match status" value="1"/>
</dbReference>
<feature type="non-terminal residue" evidence="3">
    <location>
        <position position="249"/>
    </location>
</feature>
<dbReference type="InterPro" id="IPR028309">
    <property type="entry name" value="RB_fam"/>
</dbReference>
<dbReference type="SUPFAM" id="SSF47954">
    <property type="entry name" value="Cyclin-like"/>
    <property type="match status" value="1"/>
</dbReference>
<dbReference type="GO" id="GO:0000977">
    <property type="term" value="F:RNA polymerase II transcription regulatory region sequence-specific DNA binding"/>
    <property type="evidence" value="ECO:0007669"/>
    <property type="project" value="TreeGrafter"/>
</dbReference>
<dbReference type="AlphaFoldDB" id="A0A087TNI0"/>
<keyword evidence="4" id="KW-1185">Reference proteome</keyword>
<accession>A0A087TNI0</accession>
<evidence type="ECO:0000259" key="2">
    <source>
        <dbReference type="Pfam" id="PF01857"/>
    </source>
</evidence>